<feature type="region of interest" description="Disordered" evidence="1">
    <location>
        <begin position="83"/>
        <end position="184"/>
    </location>
</feature>
<feature type="region of interest" description="Disordered" evidence="1">
    <location>
        <begin position="1"/>
        <end position="36"/>
    </location>
</feature>
<proteinExistence type="predicted"/>
<dbReference type="KEGG" id="ccan:109689646"/>
<feature type="compositionally biased region" description="Basic and acidic residues" evidence="1">
    <location>
        <begin position="130"/>
        <end position="140"/>
    </location>
</feature>
<sequence length="184" mass="20007">MEQLKDRDGSEGNELHAPSPGTEARPPVPIPALPPWLLGTPDPTHLGLPEHLASVTVPIRLDTLSYLLHSALMGAYSLQQSLPSCPCSTQTCHSQLGTTTRPPRGRGWGRGGWEGQRRPARGLGRPRWGPGRDEQSERGRVGNHGAWPKTPAMTPQAQDGKKETRDLEPAPNPAPAAENWETEY</sequence>
<dbReference type="Ensembl" id="ENSCCNT00000038760.1">
    <property type="protein sequence ID" value="ENSCCNP00000030792.1"/>
    <property type="gene ID" value="ENSCCNG00000029420.1"/>
</dbReference>
<evidence type="ECO:0000313" key="2">
    <source>
        <dbReference type="Ensembl" id="ENSCCNP00000030792.1"/>
    </source>
</evidence>
<reference evidence="2" key="1">
    <citation type="submission" date="2023-09" db="UniProtKB">
        <authorList>
            <consortium name="Ensembl"/>
        </authorList>
    </citation>
    <scope>IDENTIFICATION</scope>
</reference>
<dbReference type="AlphaFoldDB" id="A0A8C0XLM0"/>
<name>A0A8C0XLM0_CASCN</name>
<feature type="compositionally biased region" description="Basic and acidic residues" evidence="1">
    <location>
        <begin position="1"/>
        <end position="14"/>
    </location>
</feature>
<feature type="compositionally biased region" description="Basic and acidic residues" evidence="1">
    <location>
        <begin position="159"/>
        <end position="168"/>
    </location>
</feature>
<dbReference type="OrthoDB" id="9450965at2759"/>
<protein>
    <submittedName>
        <fullName evidence="2">Uncharacterized protein</fullName>
    </submittedName>
</protein>
<accession>A0A8C0XLM0</accession>
<dbReference type="InterPro" id="IPR040606">
    <property type="entry name" value="C19orf84"/>
</dbReference>
<feature type="compositionally biased region" description="Polar residues" evidence="1">
    <location>
        <begin position="83"/>
        <end position="96"/>
    </location>
</feature>
<dbReference type="GeneID" id="109689646"/>
<dbReference type="CTD" id="131817600"/>
<feature type="compositionally biased region" description="Low complexity" evidence="1">
    <location>
        <begin position="175"/>
        <end position="184"/>
    </location>
</feature>
<evidence type="ECO:0000256" key="1">
    <source>
        <dbReference type="SAM" id="MobiDB-lite"/>
    </source>
</evidence>
<gene>
    <name evidence="2" type="primary">CUNH19orf84</name>
</gene>
<organism evidence="2">
    <name type="scientific">Castor canadensis</name>
    <name type="common">American beaver</name>
    <dbReference type="NCBI Taxonomy" id="51338"/>
    <lineage>
        <taxon>Eukaryota</taxon>
        <taxon>Metazoa</taxon>
        <taxon>Chordata</taxon>
        <taxon>Craniata</taxon>
        <taxon>Vertebrata</taxon>
        <taxon>Euteleostomi</taxon>
        <taxon>Mammalia</taxon>
        <taxon>Eutheria</taxon>
        <taxon>Euarchontoglires</taxon>
        <taxon>Glires</taxon>
        <taxon>Rodentia</taxon>
        <taxon>Castorimorpha</taxon>
        <taxon>Castoridae</taxon>
        <taxon>Castor</taxon>
    </lineage>
</organism>
<dbReference type="Pfam" id="PF17703">
    <property type="entry name" value="C19orf84"/>
    <property type="match status" value="1"/>
</dbReference>